<evidence type="ECO:0000313" key="7">
    <source>
        <dbReference type="Proteomes" id="UP000183504"/>
    </source>
</evidence>
<dbReference type="PANTHER" id="PTHR21043:SF0">
    <property type="entry name" value="MITOCHONDRIAL ASSEMBLY OF RIBOSOMAL LARGE SUBUNIT PROTEIN 1"/>
    <property type="match status" value="1"/>
</dbReference>
<dbReference type="GO" id="GO:0005737">
    <property type="term" value="C:cytoplasm"/>
    <property type="evidence" value="ECO:0007669"/>
    <property type="project" value="UniProtKB-SubCell"/>
</dbReference>
<comment type="function">
    <text evidence="5">Functions as a ribosomal silencing factor. Interacts with ribosomal protein uL14 (rplN), blocking formation of intersubunit bridge B8. Prevents association of the 30S and 50S ribosomal subunits and the formation of functional ribosomes, thus repressing translation.</text>
</comment>
<dbReference type="GO" id="GO:0017148">
    <property type="term" value="P:negative regulation of translation"/>
    <property type="evidence" value="ECO:0007669"/>
    <property type="project" value="UniProtKB-UniRule"/>
</dbReference>
<dbReference type="FunFam" id="3.30.460.10:FF:000015">
    <property type="entry name" value="Ribosomal silencing factor RsfS"/>
    <property type="match status" value="1"/>
</dbReference>
<dbReference type="Gene3D" id="3.30.460.10">
    <property type="entry name" value="Beta Polymerase, domain 2"/>
    <property type="match status" value="1"/>
</dbReference>
<dbReference type="AlphaFoldDB" id="A0A0B7GNI7"/>
<evidence type="ECO:0000256" key="5">
    <source>
        <dbReference type="HAMAP-Rule" id="MF_01477"/>
    </source>
</evidence>
<comment type="subunit">
    <text evidence="5">Interacts with ribosomal protein uL14 (rplN).</text>
</comment>
<dbReference type="HAMAP" id="MF_01477">
    <property type="entry name" value="Iojap_RsfS"/>
    <property type="match status" value="1"/>
</dbReference>
<dbReference type="PANTHER" id="PTHR21043">
    <property type="entry name" value="IOJAP SUPERFAMILY ORTHOLOG"/>
    <property type="match status" value="1"/>
</dbReference>
<dbReference type="GO" id="GO:0090071">
    <property type="term" value="P:negative regulation of ribosome biogenesis"/>
    <property type="evidence" value="ECO:0007669"/>
    <property type="project" value="UniProtKB-UniRule"/>
</dbReference>
<accession>A0A0B7GNI7</accession>
<comment type="subcellular location">
    <subcellularLocation>
        <location evidence="5">Cytoplasm</location>
    </subcellularLocation>
</comment>
<keyword evidence="3 5" id="KW-0678">Repressor</keyword>
<sequence length="121" mass="13216">MKEQELLELVVKAADEKRAEDIVVLDLQGLTTVTDYFVIVSSMNSRQLDAVAENIREKAAAAGVSADHVEGDAAGGWVLLDLGGIVVHVFSEEMRAHYNLEKLWHEATGVDVAALLEEKNK</sequence>
<protein>
    <recommendedName>
        <fullName evidence="5">Ribosomal silencing factor RsfS</fullName>
    </recommendedName>
</protein>
<dbReference type="RefSeq" id="WP_072073535.1">
    <property type="nucleotide sequence ID" value="NZ_CDMW01000001.1"/>
</dbReference>
<name>A0A0B7GNI7_STRSA</name>
<keyword evidence="2 5" id="KW-0963">Cytoplasm</keyword>
<dbReference type="SUPFAM" id="SSF81301">
    <property type="entry name" value="Nucleotidyltransferase"/>
    <property type="match status" value="1"/>
</dbReference>
<organism evidence="6 7">
    <name type="scientific">Streptococcus sanguinis</name>
    <dbReference type="NCBI Taxonomy" id="1305"/>
    <lineage>
        <taxon>Bacteria</taxon>
        <taxon>Bacillati</taxon>
        <taxon>Bacillota</taxon>
        <taxon>Bacilli</taxon>
        <taxon>Lactobacillales</taxon>
        <taxon>Streptococcaceae</taxon>
        <taxon>Streptococcus</taxon>
    </lineage>
</organism>
<reference evidence="6 7" key="1">
    <citation type="submission" date="2015-01" db="EMBL/GenBank/DDBJ databases">
        <authorList>
            <person name="Pelicic Vladimir"/>
        </authorList>
    </citation>
    <scope>NUCLEOTIDE SEQUENCE [LARGE SCALE GENOMIC DNA]</scope>
    <source>
        <strain evidence="6 7">2908</strain>
    </source>
</reference>
<dbReference type="Proteomes" id="UP000183504">
    <property type="component" value="Unassembled WGS sequence"/>
</dbReference>
<evidence type="ECO:0000256" key="2">
    <source>
        <dbReference type="ARBA" id="ARBA00022490"/>
    </source>
</evidence>
<dbReference type="GO" id="GO:0042256">
    <property type="term" value="P:cytosolic ribosome assembly"/>
    <property type="evidence" value="ECO:0007669"/>
    <property type="project" value="UniProtKB-UniRule"/>
</dbReference>
<dbReference type="NCBIfam" id="TIGR00090">
    <property type="entry name" value="rsfS_iojap_ybeB"/>
    <property type="match status" value="1"/>
</dbReference>
<dbReference type="InterPro" id="IPR043519">
    <property type="entry name" value="NT_sf"/>
</dbReference>
<dbReference type="EMBL" id="CDMW01000001">
    <property type="protein sequence ID" value="CEL89781.1"/>
    <property type="molecule type" value="Genomic_DNA"/>
</dbReference>
<evidence type="ECO:0000313" key="6">
    <source>
        <dbReference type="EMBL" id="CEL89781.1"/>
    </source>
</evidence>
<comment type="similarity">
    <text evidence="1 5">Belongs to the Iojap/RsfS family.</text>
</comment>
<dbReference type="Pfam" id="PF02410">
    <property type="entry name" value="RsfS"/>
    <property type="match status" value="1"/>
</dbReference>
<proteinExistence type="inferred from homology"/>
<keyword evidence="4 5" id="KW-0810">Translation regulation</keyword>
<dbReference type="GO" id="GO:0043023">
    <property type="term" value="F:ribosomal large subunit binding"/>
    <property type="evidence" value="ECO:0007669"/>
    <property type="project" value="TreeGrafter"/>
</dbReference>
<evidence type="ECO:0000256" key="3">
    <source>
        <dbReference type="ARBA" id="ARBA00022491"/>
    </source>
</evidence>
<evidence type="ECO:0000256" key="1">
    <source>
        <dbReference type="ARBA" id="ARBA00010574"/>
    </source>
</evidence>
<dbReference type="InterPro" id="IPR004394">
    <property type="entry name" value="Iojap/RsfS/C7orf30"/>
</dbReference>
<evidence type="ECO:0000256" key="4">
    <source>
        <dbReference type="ARBA" id="ARBA00022845"/>
    </source>
</evidence>
<gene>
    <name evidence="5 6" type="primary">rsfS</name>
    <name evidence="6" type="ORF">SSV_0469</name>
</gene>